<proteinExistence type="predicted"/>
<comment type="caution">
    <text evidence="2">The sequence shown here is derived from an EMBL/GenBank/DDBJ whole genome shotgun (WGS) entry which is preliminary data.</text>
</comment>
<dbReference type="Proteomes" id="UP000664654">
    <property type="component" value="Unassembled WGS sequence"/>
</dbReference>
<keyword evidence="3" id="KW-1185">Reference proteome</keyword>
<reference evidence="2" key="1">
    <citation type="submission" date="2021-03" db="EMBL/GenBank/DDBJ databases">
        <title>novel species isolated from a fishpond in China.</title>
        <authorList>
            <person name="Lu H."/>
            <person name="Cai Z."/>
        </authorList>
    </citation>
    <scope>NUCLEOTIDE SEQUENCE</scope>
    <source>
        <strain evidence="2">JCM 30855</strain>
    </source>
</reference>
<dbReference type="RefSeq" id="WP_206574616.1">
    <property type="nucleotide sequence ID" value="NZ_JAFKCV010000008.1"/>
</dbReference>
<feature type="signal peptide" evidence="1">
    <location>
        <begin position="1"/>
        <end position="18"/>
    </location>
</feature>
<dbReference type="AlphaFoldDB" id="A0A939DPY2"/>
<dbReference type="Gene3D" id="1.20.120.20">
    <property type="entry name" value="Apolipoprotein"/>
    <property type="match status" value="1"/>
</dbReference>
<dbReference type="SUPFAM" id="SSF58113">
    <property type="entry name" value="Apolipoprotein A-I"/>
    <property type="match status" value="1"/>
</dbReference>
<dbReference type="InterPro" id="IPR021307">
    <property type="entry name" value="DUF2884"/>
</dbReference>
<gene>
    <name evidence="2" type="ORF">J0A66_14830</name>
</gene>
<feature type="chain" id="PRO_5037787796" evidence="1">
    <location>
        <begin position="19"/>
        <end position="261"/>
    </location>
</feature>
<name>A0A939DPY2_9ALTE</name>
<keyword evidence="1" id="KW-0732">Signal</keyword>
<accession>A0A939DPY2</accession>
<organism evidence="2 3">
    <name type="scientific">Bowmanella dokdonensis</name>
    <dbReference type="NCBI Taxonomy" id="751969"/>
    <lineage>
        <taxon>Bacteria</taxon>
        <taxon>Pseudomonadati</taxon>
        <taxon>Pseudomonadota</taxon>
        <taxon>Gammaproteobacteria</taxon>
        <taxon>Alteromonadales</taxon>
        <taxon>Alteromonadaceae</taxon>
        <taxon>Bowmanella</taxon>
    </lineage>
</organism>
<evidence type="ECO:0000256" key="1">
    <source>
        <dbReference type="SAM" id="SignalP"/>
    </source>
</evidence>
<dbReference type="EMBL" id="JAFKCV010000008">
    <property type="protein sequence ID" value="MBN7826508.1"/>
    <property type="molecule type" value="Genomic_DNA"/>
</dbReference>
<evidence type="ECO:0000313" key="2">
    <source>
        <dbReference type="EMBL" id="MBN7826508.1"/>
    </source>
</evidence>
<protein>
    <submittedName>
        <fullName evidence="2">YggN family protein</fullName>
    </submittedName>
</protein>
<dbReference type="Pfam" id="PF11101">
    <property type="entry name" value="DUF2884"/>
    <property type="match status" value="1"/>
</dbReference>
<evidence type="ECO:0000313" key="3">
    <source>
        <dbReference type="Proteomes" id="UP000664654"/>
    </source>
</evidence>
<sequence length="261" mass="29314">MLRILLLLLLTAGLPVQAAFKCEADLQYGLVVNKRHIRVIQDTRTLYQINQANQLIVGGHWIELNESQLEPLRELAEGLHYAVPKIILLATEGVDLAIGAVDHVYVGLVGSDHESYERLQKALWRVNQKVKTKFIRASDNYYIGPRSLENVDEFMDPELEEEIEQALSTSVGGILSAIGGLASEGDTSMEKRMEELSARLENVGAEIERRIGPKANSLRKKAEWFCDEIKRLDRVEELLRDTVPELKPYDLIVTGTPPASK</sequence>